<keyword evidence="8 13" id="KW-1208">Phospholipid metabolism</keyword>
<feature type="binding site" evidence="13">
    <location>
        <position position="254"/>
    </location>
    <ligand>
        <name>sn-glycerol 3-phosphate</name>
        <dbReference type="ChEBI" id="CHEBI:57597"/>
    </ligand>
</feature>
<evidence type="ECO:0000256" key="10">
    <source>
        <dbReference type="ARBA" id="ARBA00066687"/>
    </source>
</evidence>
<evidence type="ECO:0000256" key="14">
    <source>
        <dbReference type="PIRSR" id="PIRSR000114-1"/>
    </source>
</evidence>
<feature type="binding site" evidence="13">
    <location>
        <position position="134"/>
    </location>
    <ligand>
        <name>sn-glycerol 3-phosphate</name>
        <dbReference type="ChEBI" id="CHEBI:57597"/>
    </ligand>
</feature>
<dbReference type="GO" id="GO:0047952">
    <property type="term" value="F:glycerol-3-phosphate dehydrogenase [NAD(P)+] activity"/>
    <property type="evidence" value="ECO:0007669"/>
    <property type="project" value="UniProtKB-UniRule"/>
</dbReference>
<feature type="binding site" evidence="16">
    <location>
        <position position="253"/>
    </location>
    <ligand>
        <name>NAD(+)</name>
        <dbReference type="ChEBI" id="CHEBI:57540"/>
    </ligand>
</feature>
<comment type="pathway">
    <text evidence="13">Membrane lipid metabolism; glycerophospholipid metabolism.</text>
</comment>
<dbReference type="GO" id="GO:0051287">
    <property type="term" value="F:NAD binding"/>
    <property type="evidence" value="ECO:0007669"/>
    <property type="project" value="InterPro"/>
</dbReference>
<dbReference type="InterPro" id="IPR008927">
    <property type="entry name" value="6-PGluconate_DH-like_C_sf"/>
</dbReference>
<feature type="binding site" evidence="13">
    <location>
        <position position="253"/>
    </location>
    <ligand>
        <name>sn-glycerol 3-phosphate</name>
        <dbReference type="ChEBI" id="CHEBI:57597"/>
    </ligand>
</feature>
<evidence type="ECO:0000313" key="20">
    <source>
        <dbReference type="EMBL" id="KIC06687.1"/>
    </source>
</evidence>
<dbReference type="AlphaFoldDB" id="A0A0C1GY19"/>
<keyword evidence="5 13" id="KW-0520">NAD</keyword>
<keyword evidence="3 13" id="KW-0521">NADP</keyword>
<evidence type="ECO:0000256" key="13">
    <source>
        <dbReference type="HAMAP-Rule" id="MF_00394"/>
    </source>
</evidence>
<evidence type="ECO:0000256" key="7">
    <source>
        <dbReference type="ARBA" id="ARBA00023209"/>
    </source>
</evidence>
<feature type="binding site" evidence="13">
    <location>
        <position position="252"/>
    </location>
    <ligand>
        <name>sn-glycerol 3-phosphate</name>
        <dbReference type="ChEBI" id="CHEBI:57597"/>
    </ligand>
</feature>
<dbReference type="GO" id="GO:0046168">
    <property type="term" value="P:glycerol-3-phosphate catabolic process"/>
    <property type="evidence" value="ECO:0007669"/>
    <property type="project" value="InterPro"/>
</dbReference>
<dbReference type="Gene3D" id="1.10.1040.10">
    <property type="entry name" value="N-(1-d-carboxylethyl)-l-norvaline Dehydrogenase, domain 2"/>
    <property type="match status" value="1"/>
</dbReference>
<evidence type="ECO:0000256" key="4">
    <source>
        <dbReference type="ARBA" id="ARBA00023002"/>
    </source>
</evidence>
<dbReference type="FunFam" id="1.10.1040.10:FF:000001">
    <property type="entry name" value="Glycerol-3-phosphate dehydrogenase [NAD(P)+]"/>
    <property type="match status" value="1"/>
</dbReference>
<dbReference type="GO" id="GO:0046167">
    <property type="term" value="P:glycerol-3-phosphate biosynthetic process"/>
    <property type="evidence" value="ECO:0007669"/>
    <property type="project" value="UniProtKB-UniRule"/>
</dbReference>
<evidence type="ECO:0000256" key="3">
    <source>
        <dbReference type="ARBA" id="ARBA00022857"/>
    </source>
</evidence>
<dbReference type="NCBIfam" id="NF000942">
    <property type="entry name" value="PRK00094.1-4"/>
    <property type="match status" value="1"/>
</dbReference>
<feature type="binding site" evidence="13">
    <location>
        <position position="242"/>
    </location>
    <ligand>
        <name>sn-glycerol 3-phosphate</name>
        <dbReference type="ChEBI" id="CHEBI:57597"/>
    </ligand>
</feature>
<feature type="binding site" evidence="15">
    <location>
        <begin position="253"/>
        <end position="254"/>
    </location>
    <ligand>
        <name>substrate</name>
    </ligand>
</feature>
<dbReference type="SUPFAM" id="SSF48179">
    <property type="entry name" value="6-phosphogluconate dehydrogenase C-terminal domain-like"/>
    <property type="match status" value="1"/>
</dbReference>
<dbReference type="InterPro" id="IPR013328">
    <property type="entry name" value="6PGD_dom2"/>
</dbReference>
<feature type="binding site" evidence="13">
    <location>
        <position position="136"/>
    </location>
    <ligand>
        <name>sn-glycerol 3-phosphate</name>
        <dbReference type="ChEBI" id="CHEBI:57597"/>
    </ligand>
</feature>
<comment type="catalytic activity">
    <reaction evidence="9">
        <text>sn-glycerol 3-phosphate + NADP(+) = dihydroxyacetone phosphate + NADPH + H(+)</text>
        <dbReference type="Rhea" id="RHEA:11096"/>
        <dbReference type="ChEBI" id="CHEBI:15378"/>
        <dbReference type="ChEBI" id="CHEBI:57597"/>
        <dbReference type="ChEBI" id="CHEBI:57642"/>
        <dbReference type="ChEBI" id="CHEBI:57783"/>
        <dbReference type="ChEBI" id="CHEBI:58349"/>
        <dbReference type="EC" id="1.1.1.94"/>
    </reaction>
    <physiologicalReaction direction="right-to-left" evidence="9">
        <dbReference type="Rhea" id="RHEA:11098"/>
    </physiologicalReaction>
</comment>
<comment type="caution">
    <text evidence="13">Lacks conserved residue(s) required for the propagation of feature annotation.</text>
</comment>
<evidence type="ECO:0000256" key="6">
    <source>
        <dbReference type="ARBA" id="ARBA00023098"/>
    </source>
</evidence>
<dbReference type="EMBL" id="JUFZ01000091">
    <property type="protein sequence ID" value="KIC06687.1"/>
    <property type="molecule type" value="Genomic_DNA"/>
</dbReference>
<evidence type="ECO:0000259" key="19">
    <source>
        <dbReference type="Pfam" id="PF07479"/>
    </source>
</evidence>
<proteinExistence type="inferred from homology"/>
<dbReference type="PIRSF" id="PIRSF000114">
    <property type="entry name" value="Glycerol-3-P_dh"/>
    <property type="match status" value="1"/>
</dbReference>
<evidence type="ECO:0000256" key="11">
    <source>
        <dbReference type="ARBA" id="ARBA00069372"/>
    </source>
</evidence>
<keyword evidence="4 13" id="KW-0560">Oxidoreductase</keyword>
<dbReference type="HAMAP" id="MF_00394">
    <property type="entry name" value="NAD_Glyc3P_dehydrog"/>
    <property type="match status" value="1"/>
</dbReference>
<dbReference type="InterPro" id="IPR006168">
    <property type="entry name" value="G3P_DH_NAD-dep"/>
</dbReference>
<dbReference type="PROSITE" id="PS00957">
    <property type="entry name" value="NAD_G3PDH"/>
    <property type="match status" value="1"/>
</dbReference>
<evidence type="ECO:0000256" key="16">
    <source>
        <dbReference type="PIRSR" id="PIRSR000114-3"/>
    </source>
</evidence>
<dbReference type="UniPathway" id="UPA00940"/>
<dbReference type="SUPFAM" id="SSF51735">
    <property type="entry name" value="NAD(P)-binding Rossmann-fold domains"/>
    <property type="match status" value="1"/>
</dbReference>
<dbReference type="PATRIC" id="fig|1056807.3.peg.1851"/>
<keyword evidence="2 13" id="KW-0444">Lipid biosynthesis</keyword>
<protein>
    <recommendedName>
        <fullName evidence="11 13">Glycerol-3-phosphate dehydrogenase [NAD(P)+]</fullName>
        <ecNumber evidence="10 13">1.1.1.94</ecNumber>
    </recommendedName>
    <alternativeName>
        <fullName evidence="13">NAD(P)(+)-dependent glycerol-3-phosphate dehydrogenase</fullName>
    </alternativeName>
    <alternativeName>
        <fullName evidence="12 13">NAD(P)H-dependent dihydroxyacetone-phosphate reductase</fullName>
    </alternativeName>
</protein>
<evidence type="ECO:0000256" key="2">
    <source>
        <dbReference type="ARBA" id="ARBA00022516"/>
    </source>
</evidence>
<evidence type="ECO:0000256" key="8">
    <source>
        <dbReference type="ARBA" id="ARBA00023264"/>
    </source>
</evidence>
<feature type="binding site" evidence="13">
    <location>
        <position position="277"/>
    </location>
    <ligand>
        <name>NADPH</name>
        <dbReference type="ChEBI" id="CHEBI:57783"/>
    </ligand>
</feature>
<feature type="binding site" evidence="15">
    <location>
        <position position="105"/>
    </location>
    <ligand>
        <name>substrate</name>
    </ligand>
</feature>
<reference evidence="21 23" key="2">
    <citation type="submission" date="2022-03" db="EMBL/GenBank/DDBJ databases">
        <title>Genome sequencing of Morococcus cerebrosus.</title>
        <authorList>
            <person name="Baek M.-G."/>
            <person name="Yi H."/>
        </authorList>
    </citation>
    <scope>NUCLEOTIDE SEQUENCE [LARGE SCALE GENOMIC DNA]</scope>
    <source>
        <strain evidence="21 23">CIP 81.93</strain>
    </source>
</reference>
<reference evidence="20 22" key="1">
    <citation type="submission" date="2014-12" db="EMBL/GenBank/DDBJ databases">
        <title>Genome sequence of Morococcus cerebrosus.</title>
        <authorList>
            <person name="Shin S.-K."/>
            <person name="Yi H."/>
        </authorList>
    </citation>
    <scope>NUCLEOTIDE SEQUENCE [LARGE SCALE GENOMIC DNA]</scope>
    <source>
        <strain evidence="20 22">CIP 81.93</strain>
    </source>
</reference>
<feature type="binding site" evidence="13">
    <location>
        <position position="10"/>
    </location>
    <ligand>
        <name>NADPH</name>
        <dbReference type="ChEBI" id="CHEBI:57783"/>
    </ligand>
</feature>
<evidence type="ECO:0000313" key="21">
    <source>
        <dbReference type="EMBL" id="UNV87626.1"/>
    </source>
</evidence>
<feature type="binding site" evidence="13">
    <location>
        <position position="253"/>
    </location>
    <ligand>
        <name>NADPH</name>
        <dbReference type="ChEBI" id="CHEBI:57783"/>
    </ligand>
</feature>
<dbReference type="Pfam" id="PF07479">
    <property type="entry name" value="NAD_Gly3P_dh_C"/>
    <property type="match status" value="1"/>
</dbReference>
<dbReference type="EMBL" id="CP094242">
    <property type="protein sequence ID" value="UNV87626.1"/>
    <property type="molecule type" value="Genomic_DNA"/>
</dbReference>
<dbReference type="GO" id="GO:0005829">
    <property type="term" value="C:cytosol"/>
    <property type="evidence" value="ECO:0007669"/>
    <property type="project" value="TreeGrafter"/>
</dbReference>
<dbReference type="InterPro" id="IPR006109">
    <property type="entry name" value="G3P_DH_NAD-dep_C"/>
</dbReference>
<comment type="catalytic activity">
    <reaction evidence="13">
        <text>sn-glycerol 3-phosphate + NAD(+) = dihydroxyacetone phosphate + NADH + H(+)</text>
        <dbReference type="Rhea" id="RHEA:11092"/>
        <dbReference type="ChEBI" id="CHEBI:15378"/>
        <dbReference type="ChEBI" id="CHEBI:57540"/>
        <dbReference type="ChEBI" id="CHEBI:57597"/>
        <dbReference type="ChEBI" id="CHEBI:57642"/>
        <dbReference type="ChEBI" id="CHEBI:57945"/>
        <dbReference type="EC" id="1.1.1.94"/>
    </reaction>
</comment>
<evidence type="ECO:0000256" key="12">
    <source>
        <dbReference type="ARBA" id="ARBA00080511"/>
    </source>
</evidence>
<dbReference type="FunFam" id="3.40.50.720:FF:000019">
    <property type="entry name" value="Glycerol-3-phosphate dehydrogenase [NAD(P)+]"/>
    <property type="match status" value="1"/>
</dbReference>
<evidence type="ECO:0000313" key="22">
    <source>
        <dbReference type="Proteomes" id="UP000031390"/>
    </source>
</evidence>
<keyword evidence="13" id="KW-0547">Nucleotide-binding</keyword>
<evidence type="ECO:0000256" key="17">
    <source>
        <dbReference type="RuleBase" id="RU000437"/>
    </source>
</evidence>
<keyword evidence="13" id="KW-0963">Cytoplasm</keyword>
<dbReference type="RefSeq" id="WP_039408869.1">
    <property type="nucleotide sequence ID" value="NZ_CP094242.1"/>
</dbReference>
<evidence type="ECO:0000313" key="23">
    <source>
        <dbReference type="Proteomes" id="UP000829504"/>
    </source>
</evidence>
<feature type="domain" description="Glycerol-3-phosphate dehydrogenase NAD-dependent C-terminal" evidence="19">
    <location>
        <begin position="178"/>
        <end position="318"/>
    </location>
</feature>
<dbReference type="Pfam" id="PF01210">
    <property type="entry name" value="NAD_Gly3P_dh_N"/>
    <property type="match status" value="1"/>
</dbReference>
<dbReference type="NCBIfam" id="NF000940">
    <property type="entry name" value="PRK00094.1-2"/>
    <property type="match status" value="1"/>
</dbReference>
<evidence type="ECO:0000259" key="18">
    <source>
        <dbReference type="Pfam" id="PF01210"/>
    </source>
</evidence>
<dbReference type="InterPro" id="IPR011128">
    <property type="entry name" value="G3P_DH_NAD-dep_N"/>
</dbReference>
<feature type="binding site" evidence="13">
    <location>
        <position position="105"/>
    </location>
    <ligand>
        <name>NADPH</name>
        <dbReference type="ChEBI" id="CHEBI:57783"/>
    </ligand>
</feature>
<feature type="binding site" evidence="13">
    <location>
        <position position="138"/>
    </location>
    <ligand>
        <name>NADPH</name>
        <dbReference type="ChEBI" id="CHEBI:57783"/>
    </ligand>
</feature>
<feature type="active site" description="Proton acceptor" evidence="13 14">
    <location>
        <position position="189"/>
    </location>
</feature>
<feature type="binding site" evidence="13">
    <location>
        <position position="279"/>
    </location>
    <ligand>
        <name>NADPH</name>
        <dbReference type="ChEBI" id="CHEBI:57783"/>
    </ligand>
</feature>
<feature type="binding site" evidence="16">
    <location>
        <begin position="7"/>
        <end position="12"/>
    </location>
    <ligand>
        <name>NAD(+)</name>
        <dbReference type="ChEBI" id="CHEBI:57540"/>
    </ligand>
</feature>
<organism evidence="20 22">
    <name type="scientific">Morococcus cerebrosus</name>
    <dbReference type="NCBI Taxonomy" id="1056807"/>
    <lineage>
        <taxon>Bacteria</taxon>
        <taxon>Pseudomonadati</taxon>
        <taxon>Pseudomonadota</taxon>
        <taxon>Betaproteobacteria</taxon>
        <taxon>Neisseriales</taxon>
        <taxon>Neisseriaceae</taxon>
        <taxon>Morococcus</taxon>
    </lineage>
</organism>
<feature type="binding site" evidence="13">
    <location>
        <position position="105"/>
    </location>
    <ligand>
        <name>sn-glycerol 3-phosphate</name>
        <dbReference type="ChEBI" id="CHEBI:57597"/>
    </ligand>
</feature>
<evidence type="ECO:0000256" key="15">
    <source>
        <dbReference type="PIRSR" id="PIRSR000114-2"/>
    </source>
</evidence>
<evidence type="ECO:0000256" key="1">
    <source>
        <dbReference type="ARBA" id="ARBA00011009"/>
    </source>
</evidence>
<feature type="binding site" evidence="13">
    <location>
        <position position="189"/>
    </location>
    <ligand>
        <name>sn-glycerol 3-phosphate</name>
        <dbReference type="ChEBI" id="CHEBI:57597"/>
    </ligand>
</feature>
<comment type="subcellular location">
    <subcellularLocation>
        <location evidence="13">Cytoplasm</location>
    </subcellularLocation>
</comment>
<keyword evidence="6 13" id="KW-0443">Lipid metabolism</keyword>
<dbReference type="Proteomes" id="UP000031390">
    <property type="component" value="Unassembled WGS sequence"/>
</dbReference>
<feature type="domain" description="Glycerol-3-phosphate dehydrogenase NAD-dependent N-terminal" evidence="18">
    <location>
        <begin position="2"/>
        <end position="158"/>
    </location>
</feature>
<dbReference type="GO" id="GO:0006650">
    <property type="term" value="P:glycerophospholipid metabolic process"/>
    <property type="evidence" value="ECO:0007669"/>
    <property type="project" value="UniProtKB-UniRule"/>
</dbReference>
<dbReference type="PANTHER" id="PTHR11728">
    <property type="entry name" value="GLYCEROL-3-PHOSPHATE DEHYDROGENASE"/>
    <property type="match status" value="1"/>
</dbReference>
<dbReference type="Proteomes" id="UP000829504">
    <property type="component" value="Chromosome"/>
</dbReference>
<keyword evidence="7 13" id="KW-0594">Phospholipid biosynthesis</keyword>
<feature type="binding site" evidence="16">
    <location>
        <position position="138"/>
    </location>
    <ligand>
        <name>NAD(+)</name>
        <dbReference type="ChEBI" id="CHEBI:57540"/>
    </ligand>
</feature>
<feature type="binding site" evidence="13">
    <location>
        <position position="11"/>
    </location>
    <ligand>
        <name>NADPH</name>
        <dbReference type="ChEBI" id="CHEBI:57783"/>
    </ligand>
</feature>
<dbReference type="EC" id="1.1.1.94" evidence="10 13"/>
<dbReference type="GO" id="GO:0005975">
    <property type="term" value="P:carbohydrate metabolic process"/>
    <property type="evidence" value="ECO:0007669"/>
    <property type="project" value="InterPro"/>
</dbReference>
<dbReference type="PANTHER" id="PTHR11728:SF1">
    <property type="entry name" value="GLYCEROL-3-PHOSPHATE DEHYDROGENASE [NAD(+)] 2, CHLOROPLASTIC"/>
    <property type="match status" value="1"/>
</dbReference>
<feature type="binding site" evidence="13">
    <location>
        <position position="31"/>
    </location>
    <ligand>
        <name>NADPH</name>
        <dbReference type="ChEBI" id="CHEBI:57783"/>
    </ligand>
</feature>
<dbReference type="Gene3D" id="3.40.50.720">
    <property type="entry name" value="NAD(P)-binding Rossmann-like Domain"/>
    <property type="match status" value="1"/>
</dbReference>
<dbReference type="PRINTS" id="PR00077">
    <property type="entry name" value="GPDHDRGNASE"/>
</dbReference>
<evidence type="ECO:0000256" key="9">
    <source>
        <dbReference type="ARBA" id="ARBA00052716"/>
    </source>
</evidence>
<accession>A0A0C1GY19</accession>
<evidence type="ECO:0000256" key="5">
    <source>
        <dbReference type="ARBA" id="ARBA00023027"/>
    </source>
</evidence>
<comment type="similarity">
    <text evidence="1 13 17">Belongs to the NAD-dependent glycerol-3-phosphate dehydrogenase family.</text>
</comment>
<gene>
    <name evidence="13" type="primary">gpsA</name>
    <name evidence="20" type="ORF">MCC93_19260</name>
    <name evidence="21" type="ORF">MON37_01370</name>
</gene>
<dbReference type="InterPro" id="IPR036291">
    <property type="entry name" value="NAD(P)-bd_dom_sf"/>
</dbReference>
<comment type="function">
    <text evidence="13">Catalyzes the reduction of the glycolytic intermediate dihydroxyacetone phosphate (DHAP) to sn-glycerol 3-phosphate (G3P), the key precursor for phospholipid synthesis.</text>
</comment>
<sequence length="329" mass="35361">MKITVIGAGSWGTALALHFASHGNEVALWTRNPEQVRTLQAERENKRGLPGFPFPESLTVYADLGDALKDSGLILVVTSVAGLRSSAELLKQHNADHIPVLAACKGFEQDTGLLTFQVLKEVLPENKKIGVLSGPSFAQELAKQLPCAVVVASENQEWIEELVPQLNTNVMRLYGSTDVIGVAVGGAVKNVMAIATGLSDGLEYGLNARAALVTRGLAEITRLAMAMGAQPKTMMGLAGIGDLILTCTGALSRNRRVGLGLAEGKELHQVLVEIGHVSEGVSTIEEVFNTAVKYQIDMPITQTLLQLIRKEMTPQQVAERLMERSARFE</sequence>
<name>A0A0C1GY19_9NEIS</name>
<keyword evidence="23" id="KW-1185">Reference proteome</keyword>
<dbReference type="GO" id="GO:0008654">
    <property type="term" value="P:phospholipid biosynthetic process"/>
    <property type="evidence" value="ECO:0007669"/>
    <property type="project" value="UniProtKB-KW"/>
</dbReference>